<dbReference type="Ensembl" id="ENSCCRT00010059944.1">
    <property type="protein sequence ID" value="ENSCCRP00010054718.1"/>
    <property type="gene ID" value="ENSCCRG00010023188.1"/>
</dbReference>
<sequence length="174" mass="19506">MLRPPLLRTPLKITAIDHQKQYPGILHESGGKLFWTAYNIVVEHKRKSSIDKHFATAKHNMRCAEMQAGRQTTRQITMTQAVASRSIASSERIKVSYFKCASVNIPLSKSDHPVLRKFLKEKVVNGGAIPGSHQLQEKYLGDVYLAVALHPNKNCKDCVCHRVSNNDDTDALTV</sequence>
<evidence type="ECO:0000313" key="1">
    <source>
        <dbReference type="Ensembl" id="ENSCCRP00010054718.1"/>
    </source>
</evidence>
<dbReference type="Proteomes" id="UP000694427">
    <property type="component" value="Unplaced"/>
</dbReference>
<dbReference type="GO" id="GO:0003690">
    <property type="term" value="F:double-stranded DNA binding"/>
    <property type="evidence" value="ECO:0007669"/>
    <property type="project" value="InterPro"/>
</dbReference>
<dbReference type="GO" id="GO:0006357">
    <property type="term" value="P:regulation of transcription by RNA polymerase II"/>
    <property type="evidence" value="ECO:0007669"/>
    <property type="project" value="InterPro"/>
</dbReference>
<evidence type="ECO:0000313" key="2">
    <source>
        <dbReference type="Proteomes" id="UP000694427"/>
    </source>
</evidence>
<accession>A0A8C1QPC4</accession>
<reference evidence="1" key="1">
    <citation type="submission" date="2025-08" db="UniProtKB">
        <authorList>
            <consortium name="Ensembl"/>
        </authorList>
    </citation>
    <scope>IDENTIFICATION</scope>
</reference>
<organism evidence="1 2">
    <name type="scientific">Cyprinus carpio</name>
    <name type="common">Common carp</name>
    <dbReference type="NCBI Taxonomy" id="7962"/>
    <lineage>
        <taxon>Eukaryota</taxon>
        <taxon>Metazoa</taxon>
        <taxon>Chordata</taxon>
        <taxon>Craniata</taxon>
        <taxon>Vertebrata</taxon>
        <taxon>Euteleostomi</taxon>
        <taxon>Actinopterygii</taxon>
        <taxon>Neopterygii</taxon>
        <taxon>Teleostei</taxon>
        <taxon>Ostariophysi</taxon>
        <taxon>Cypriniformes</taxon>
        <taxon>Cyprinidae</taxon>
        <taxon>Cyprininae</taxon>
        <taxon>Cyprinus</taxon>
    </lineage>
</organism>
<dbReference type="GO" id="GO:0005634">
    <property type="term" value="C:nucleus"/>
    <property type="evidence" value="ECO:0007669"/>
    <property type="project" value="InterPro"/>
</dbReference>
<name>A0A8C1QPC4_CYPCA</name>
<dbReference type="InterPro" id="IPR033375">
    <property type="entry name" value="Cggbp1"/>
</dbReference>
<dbReference type="PANTHER" id="PTHR32344">
    <property type="entry name" value="U1-TYPE DOMAIN-CONTAINING PROTEIN"/>
    <property type="match status" value="1"/>
</dbReference>
<dbReference type="AlphaFoldDB" id="A0A8C1QPC4"/>
<reference evidence="1" key="2">
    <citation type="submission" date="2025-09" db="UniProtKB">
        <authorList>
            <consortium name="Ensembl"/>
        </authorList>
    </citation>
    <scope>IDENTIFICATION</scope>
</reference>
<dbReference type="PANTHER" id="PTHR32344:SF1">
    <property type="entry name" value="U1-TYPE DOMAIN-CONTAINING PROTEIN"/>
    <property type="match status" value="1"/>
</dbReference>
<proteinExistence type="predicted"/>
<keyword evidence="2" id="KW-1185">Reference proteome</keyword>
<protein>
    <submittedName>
        <fullName evidence="1">Uncharacterized protein</fullName>
    </submittedName>
</protein>